<accession>A0A1I8AL32</accession>
<protein>
    <submittedName>
        <fullName evidence="2">Ovule protein</fullName>
    </submittedName>
</protein>
<dbReference type="Proteomes" id="UP000095287">
    <property type="component" value="Unplaced"/>
</dbReference>
<dbReference type="AlphaFoldDB" id="A0A1I8AL32"/>
<dbReference type="WBParaSite" id="L893_g7069.t1">
    <property type="protein sequence ID" value="L893_g7069.t1"/>
    <property type="gene ID" value="L893_g7069"/>
</dbReference>
<name>A0A1I8AL32_9BILA</name>
<sequence length="88" mass="9940">MRHNKQVNSGENLFSQAEVAMVISNRINVVKRECKHNCHEVEPPMLKKARPVSESSTAAKPQYLMINSVMSIVKLQKHIESGRPDNAK</sequence>
<reference evidence="2" key="1">
    <citation type="submission" date="2016-11" db="UniProtKB">
        <authorList>
            <consortium name="WormBaseParasite"/>
        </authorList>
    </citation>
    <scope>IDENTIFICATION</scope>
</reference>
<evidence type="ECO:0000313" key="1">
    <source>
        <dbReference type="Proteomes" id="UP000095287"/>
    </source>
</evidence>
<keyword evidence="1" id="KW-1185">Reference proteome</keyword>
<organism evidence="1 2">
    <name type="scientific">Steinernema glaseri</name>
    <dbReference type="NCBI Taxonomy" id="37863"/>
    <lineage>
        <taxon>Eukaryota</taxon>
        <taxon>Metazoa</taxon>
        <taxon>Ecdysozoa</taxon>
        <taxon>Nematoda</taxon>
        <taxon>Chromadorea</taxon>
        <taxon>Rhabditida</taxon>
        <taxon>Tylenchina</taxon>
        <taxon>Panagrolaimomorpha</taxon>
        <taxon>Strongyloidoidea</taxon>
        <taxon>Steinernematidae</taxon>
        <taxon>Steinernema</taxon>
    </lineage>
</organism>
<proteinExistence type="predicted"/>
<evidence type="ECO:0000313" key="2">
    <source>
        <dbReference type="WBParaSite" id="L893_g7069.t1"/>
    </source>
</evidence>